<evidence type="ECO:0000313" key="7">
    <source>
        <dbReference type="EMBL" id="KAF8482690.1"/>
    </source>
</evidence>
<feature type="transmembrane region" description="Helical" evidence="6">
    <location>
        <begin position="290"/>
        <end position="309"/>
    </location>
</feature>
<dbReference type="Gene3D" id="1.20.1250.20">
    <property type="entry name" value="MFS general substrate transporter like domains"/>
    <property type="match status" value="1"/>
</dbReference>
<feature type="transmembrane region" description="Helical" evidence="6">
    <location>
        <begin position="439"/>
        <end position="457"/>
    </location>
</feature>
<dbReference type="AlphaFoldDB" id="A0A9P5MZK8"/>
<dbReference type="GO" id="GO:0022857">
    <property type="term" value="F:transmembrane transporter activity"/>
    <property type="evidence" value="ECO:0007669"/>
    <property type="project" value="InterPro"/>
</dbReference>
<evidence type="ECO:0000256" key="1">
    <source>
        <dbReference type="ARBA" id="ARBA00004141"/>
    </source>
</evidence>
<reference evidence="7" key="1">
    <citation type="submission" date="2019-10" db="EMBL/GenBank/DDBJ databases">
        <authorList>
            <consortium name="DOE Joint Genome Institute"/>
            <person name="Kuo A."/>
            <person name="Miyauchi S."/>
            <person name="Kiss E."/>
            <person name="Drula E."/>
            <person name="Kohler A."/>
            <person name="Sanchez-Garcia M."/>
            <person name="Andreopoulos B."/>
            <person name="Barry K.W."/>
            <person name="Bonito G."/>
            <person name="Buee M."/>
            <person name="Carver A."/>
            <person name="Chen C."/>
            <person name="Cichocki N."/>
            <person name="Clum A."/>
            <person name="Culley D."/>
            <person name="Crous P.W."/>
            <person name="Fauchery L."/>
            <person name="Girlanda M."/>
            <person name="Hayes R."/>
            <person name="Keri Z."/>
            <person name="LaButti K."/>
            <person name="Lipzen A."/>
            <person name="Lombard V."/>
            <person name="Magnuson J."/>
            <person name="Maillard F."/>
            <person name="Morin E."/>
            <person name="Murat C."/>
            <person name="Nolan M."/>
            <person name="Ohm R."/>
            <person name="Pangilinan J."/>
            <person name="Pereira M."/>
            <person name="Perotto S."/>
            <person name="Peter M."/>
            <person name="Riley R."/>
            <person name="Sitrit Y."/>
            <person name="Stielow B."/>
            <person name="Szollosi G."/>
            <person name="Zifcakova L."/>
            <person name="Stursova M."/>
            <person name="Spatafora J.W."/>
            <person name="Tedersoo L."/>
            <person name="Vaario L.-M."/>
            <person name="Yamada A."/>
            <person name="Yan M."/>
            <person name="Wang P."/>
            <person name="Xu J."/>
            <person name="Bruns T."/>
            <person name="Baldrian P."/>
            <person name="Vilgalys R."/>
            <person name="Henrissat B."/>
            <person name="Grigoriev I.V."/>
            <person name="Hibbett D."/>
            <person name="Nagy L.G."/>
            <person name="Martin F.M."/>
        </authorList>
    </citation>
    <scope>NUCLEOTIDE SEQUENCE</scope>
    <source>
        <strain evidence="7">Prilba</strain>
    </source>
</reference>
<evidence type="ECO:0000313" key="8">
    <source>
        <dbReference type="Proteomes" id="UP000759537"/>
    </source>
</evidence>
<accession>A0A9P5MZK8</accession>
<organism evidence="7 8">
    <name type="scientific">Russula ochroleuca</name>
    <dbReference type="NCBI Taxonomy" id="152965"/>
    <lineage>
        <taxon>Eukaryota</taxon>
        <taxon>Fungi</taxon>
        <taxon>Dikarya</taxon>
        <taxon>Basidiomycota</taxon>
        <taxon>Agaricomycotina</taxon>
        <taxon>Agaricomycetes</taxon>
        <taxon>Russulales</taxon>
        <taxon>Russulaceae</taxon>
        <taxon>Russula</taxon>
    </lineage>
</organism>
<evidence type="ECO:0000256" key="6">
    <source>
        <dbReference type="SAM" id="Phobius"/>
    </source>
</evidence>
<dbReference type="PANTHER" id="PTHR23507">
    <property type="entry name" value="ZGC:174356"/>
    <property type="match status" value="1"/>
</dbReference>
<feature type="transmembrane region" description="Helical" evidence="6">
    <location>
        <begin position="329"/>
        <end position="353"/>
    </location>
</feature>
<dbReference type="InterPro" id="IPR036259">
    <property type="entry name" value="MFS_trans_sf"/>
</dbReference>
<feature type="transmembrane region" description="Helical" evidence="6">
    <location>
        <begin position="105"/>
        <end position="123"/>
    </location>
</feature>
<protein>
    <submittedName>
        <fullName evidence="7">Major facilitator superfamily domain-containing protein</fullName>
    </submittedName>
</protein>
<evidence type="ECO:0000256" key="2">
    <source>
        <dbReference type="ARBA" id="ARBA00022692"/>
    </source>
</evidence>
<feature type="region of interest" description="Disordered" evidence="5">
    <location>
        <begin position="537"/>
        <end position="580"/>
    </location>
</feature>
<name>A0A9P5MZK8_9AGAM</name>
<comment type="caution">
    <text evidence="7">The sequence shown here is derived from an EMBL/GenBank/DDBJ whole genome shotgun (WGS) entry which is preliminary data.</text>
</comment>
<dbReference type="EMBL" id="WHVB01000005">
    <property type="protein sequence ID" value="KAF8482690.1"/>
    <property type="molecule type" value="Genomic_DNA"/>
</dbReference>
<feature type="transmembrane region" description="Helical" evidence="6">
    <location>
        <begin position="501"/>
        <end position="518"/>
    </location>
</feature>
<evidence type="ECO:0000256" key="4">
    <source>
        <dbReference type="ARBA" id="ARBA00023136"/>
    </source>
</evidence>
<dbReference type="GO" id="GO:0016020">
    <property type="term" value="C:membrane"/>
    <property type="evidence" value="ECO:0007669"/>
    <property type="project" value="UniProtKB-SubCell"/>
</dbReference>
<proteinExistence type="predicted"/>
<keyword evidence="3 6" id="KW-1133">Transmembrane helix</keyword>
<gene>
    <name evidence="7" type="ORF">DFH94DRAFT_690873</name>
</gene>
<dbReference type="InterPro" id="IPR011701">
    <property type="entry name" value="MFS"/>
</dbReference>
<keyword evidence="8" id="KW-1185">Reference proteome</keyword>
<sequence length="580" mass="62994">MTLAPRVEVYTQIACGTLHDSSSPSPIHFPSSPLHQSTPSHTSGIVHVQFQDIPVKTYDECTADPRVQARAARIQAAVKTTESILSAATTGWLSHLSDKVGRKKILALSMFGALFMDFVYILVSDPSTLFGRHGEAFIIVAPLVEGLLGAQSTYNGITHAYITDCTPDGSRAKIFSTMQAMLNIGMASGPWLNGLLLHAFTGTTTITLFVISIAIALTNFSFALFILPESLPPSRRLSHVPSPVDHHPQQRRKGVVRRIVKTLRNVASQFLRPATLFIPLKLEGRRGRDWNLTLTGAALFVYVFADQAYNLKYLYVKHVYDWSTEQLGYYMSFLWIIRAVNLLIILPLILAYFTSNQTAPAKNSTHEHLASAIRFDRRIAAISLFMDASANALIAISPTSSQALFVFLTSLNALTSGGHPALQSLGAVSLRAMGKGNEMGLVFGALGLSNAVSHIVAVRPHPSFTPIALLIFVRFVCSHTTSQPGTYAAIYGATVAAFPKAMFIMSAALLYIAVSLLARIRPNIHIPPEELEGTIPVPSSEEVEVAGAGSYEQARSRSRSRGPENDALGKAPIFLSLPED</sequence>
<evidence type="ECO:0000256" key="3">
    <source>
        <dbReference type="ARBA" id="ARBA00022989"/>
    </source>
</evidence>
<dbReference type="PANTHER" id="PTHR23507:SF1">
    <property type="entry name" value="FI18259P1-RELATED"/>
    <property type="match status" value="1"/>
</dbReference>
<keyword evidence="4 6" id="KW-0472">Membrane</keyword>
<evidence type="ECO:0000256" key="5">
    <source>
        <dbReference type="SAM" id="MobiDB-lite"/>
    </source>
</evidence>
<keyword evidence="2 6" id="KW-0812">Transmembrane</keyword>
<comment type="subcellular location">
    <subcellularLocation>
        <location evidence="1">Membrane</location>
        <topology evidence="1">Multi-pass membrane protein</topology>
    </subcellularLocation>
</comment>
<reference evidence="7" key="2">
    <citation type="journal article" date="2020" name="Nat. Commun.">
        <title>Large-scale genome sequencing of mycorrhizal fungi provides insights into the early evolution of symbiotic traits.</title>
        <authorList>
            <person name="Miyauchi S."/>
            <person name="Kiss E."/>
            <person name="Kuo A."/>
            <person name="Drula E."/>
            <person name="Kohler A."/>
            <person name="Sanchez-Garcia M."/>
            <person name="Morin E."/>
            <person name="Andreopoulos B."/>
            <person name="Barry K.W."/>
            <person name="Bonito G."/>
            <person name="Buee M."/>
            <person name="Carver A."/>
            <person name="Chen C."/>
            <person name="Cichocki N."/>
            <person name="Clum A."/>
            <person name="Culley D."/>
            <person name="Crous P.W."/>
            <person name="Fauchery L."/>
            <person name="Girlanda M."/>
            <person name="Hayes R.D."/>
            <person name="Keri Z."/>
            <person name="LaButti K."/>
            <person name="Lipzen A."/>
            <person name="Lombard V."/>
            <person name="Magnuson J."/>
            <person name="Maillard F."/>
            <person name="Murat C."/>
            <person name="Nolan M."/>
            <person name="Ohm R.A."/>
            <person name="Pangilinan J."/>
            <person name="Pereira M.F."/>
            <person name="Perotto S."/>
            <person name="Peter M."/>
            <person name="Pfister S."/>
            <person name="Riley R."/>
            <person name="Sitrit Y."/>
            <person name="Stielow J.B."/>
            <person name="Szollosi G."/>
            <person name="Zifcakova L."/>
            <person name="Stursova M."/>
            <person name="Spatafora J.W."/>
            <person name="Tedersoo L."/>
            <person name="Vaario L.M."/>
            <person name="Yamada A."/>
            <person name="Yan M."/>
            <person name="Wang P."/>
            <person name="Xu J."/>
            <person name="Bruns T."/>
            <person name="Baldrian P."/>
            <person name="Vilgalys R."/>
            <person name="Dunand C."/>
            <person name="Henrissat B."/>
            <person name="Grigoriev I.V."/>
            <person name="Hibbett D."/>
            <person name="Nagy L.G."/>
            <person name="Martin F.M."/>
        </authorList>
    </citation>
    <scope>NUCLEOTIDE SEQUENCE</scope>
    <source>
        <strain evidence="7">Prilba</strain>
    </source>
</reference>
<dbReference type="OrthoDB" id="3026777at2759"/>
<dbReference type="Pfam" id="PF07690">
    <property type="entry name" value="MFS_1"/>
    <property type="match status" value="1"/>
</dbReference>
<feature type="transmembrane region" description="Helical" evidence="6">
    <location>
        <begin position="206"/>
        <end position="227"/>
    </location>
</feature>
<dbReference type="Proteomes" id="UP000759537">
    <property type="component" value="Unassembled WGS sequence"/>
</dbReference>
<dbReference type="SUPFAM" id="SSF103473">
    <property type="entry name" value="MFS general substrate transporter"/>
    <property type="match status" value="1"/>
</dbReference>